<gene>
    <name evidence="1" type="ORF">PY092_15245</name>
</gene>
<keyword evidence="2" id="KW-1185">Reference proteome</keyword>
<dbReference type="RefSeq" id="WP_275616666.1">
    <property type="nucleotide sequence ID" value="NZ_JARFVB010000012.1"/>
</dbReference>
<dbReference type="InterPro" id="IPR047715">
    <property type="entry name" value="EboA_dom"/>
</dbReference>
<dbReference type="NCBIfam" id="NF035938">
    <property type="entry name" value="EboA_domain"/>
    <property type="match status" value="1"/>
</dbReference>
<accession>A0ABT5Y240</accession>
<evidence type="ECO:0000313" key="1">
    <source>
        <dbReference type="EMBL" id="MDF0717518.1"/>
    </source>
</evidence>
<name>A0ABT5Y240_9FLAO</name>
<reference evidence="1 2" key="1">
    <citation type="submission" date="2023-03" db="EMBL/GenBank/DDBJ databases">
        <title>Muricauda XX sp. nov. and Muricauda XXX sp. nov., two novel species isolated from Okinawa Trough.</title>
        <authorList>
            <person name="Cao W."/>
            <person name="Deng X."/>
        </authorList>
    </citation>
    <scope>NUCLEOTIDE SEQUENCE [LARGE SCALE GENOMIC DNA]</scope>
    <source>
        <strain evidence="1 2">334s03</strain>
    </source>
</reference>
<sequence length="281" mass="32588">MAKTSKDYLSDILKLNIKEPEFQWLTGTVAKISESKSKRDLYISYSLCTSKIHDEPITDFGTSDFEWKDYLETQQASTLELSRIFMLSSVLEAQDEFLKAVQQLIQIADKTELETFLKYLVLLPNPNNFKFAAVEALRTNIATVFNAISQYNPYPSRYFSTAEWNQMYLKSAFMQQDLKKIPEVDKMANKDLARIISDYAHERWAASRGVDPMFWRPVSNFMEDKLVDDIERLFKSDEEREQKAATLVCFCSDADSAKKLLDTYNTHLPKVEQGDITWKNL</sequence>
<organism evidence="1 2">
    <name type="scientific">Flagellimonas yonaguniensis</name>
    <dbReference type="NCBI Taxonomy" id="3031325"/>
    <lineage>
        <taxon>Bacteria</taxon>
        <taxon>Pseudomonadati</taxon>
        <taxon>Bacteroidota</taxon>
        <taxon>Flavobacteriia</taxon>
        <taxon>Flavobacteriales</taxon>
        <taxon>Flavobacteriaceae</taxon>
        <taxon>Flagellimonas</taxon>
    </lineage>
</organism>
<protein>
    <submittedName>
        <fullName evidence="1">EboA domain-containing protein</fullName>
    </submittedName>
</protein>
<comment type="caution">
    <text evidence="1">The sequence shown here is derived from an EMBL/GenBank/DDBJ whole genome shotgun (WGS) entry which is preliminary data.</text>
</comment>
<evidence type="ECO:0000313" key="2">
    <source>
        <dbReference type="Proteomes" id="UP001221366"/>
    </source>
</evidence>
<dbReference type="Proteomes" id="UP001221366">
    <property type="component" value="Unassembled WGS sequence"/>
</dbReference>
<dbReference type="EMBL" id="JARFVB010000012">
    <property type="protein sequence ID" value="MDF0717518.1"/>
    <property type="molecule type" value="Genomic_DNA"/>
</dbReference>
<proteinExistence type="predicted"/>